<accession>A0ACC2IF64</accession>
<reference evidence="1" key="1">
    <citation type="submission" date="2022-11" db="EMBL/GenBank/DDBJ databases">
        <title>Genome Sequence of Nemania bipapillata.</title>
        <authorList>
            <person name="Buettner E."/>
        </authorList>
    </citation>
    <scope>NUCLEOTIDE SEQUENCE</scope>
    <source>
        <strain evidence="1">CP14</strain>
    </source>
</reference>
<sequence length="89" mass="9656">MWVENPANKTQRTLQTWFDTANNPYGAFAFQGDTLTWTVADISRPNAAAWLVCGNDGQLYINTGAYAYDTPSGCADQTIHSYGGSTADV</sequence>
<dbReference type="EMBL" id="JAPESX010001484">
    <property type="protein sequence ID" value="KAJ8113810.1"/>
    <property type="molecule type" value="Genomic_DNA"/>
</dbReference>
<comment type="caution">
    <text evidence="1">The sequence shown here is derived from an EMBL/GenBank/DDBJ whole genome shotgun (WGS) entry which is preliminary data.</text>
</comment>
<name>A0ACC2IF64_9PEZI</name>
<gene>
    <name evidence="1" type="ORF">ONZ43_g5065</name>
</gene>
<organism evidence="1 2">
    <name type="scientific">Nemania bipapillata</name>
    <dbReference type="NCBI Taxonomy" id="110536"/>
    <lineage>
        <taxon>Eukaryota</taxon>
        <taxon>Fungi</taxon>
        <taxon>Dikarya</taxon>
        <taxon>Ascomycota</taxon>
        <taxon>Pezizomycotina</taxon>
        <taxon>Sordariomycetes</taxon>
        <taxon>Xylariomycetidae</taxon>
        <taxon>Xylariales</taxon>
        <taxon>Xylariaceae</taxon>
        <taxon>Nemania</taxon>
    </lineage>
</organism>
<protein>
    <submittedName>
        <fullName evidence="1">Uncharacterized protein</fullName>
    </submittedName>
</protein>
<evidence type="ECO:0000313" key="2">
    <source>
        <dbReference type="Proteomes" id="UP001153334"/>
    </source>
</evidence>
<keyword evidence="2" id="KW-1185">Reference proteome</keyword>
<evidence type="ECO:0000313" key="1">
    <source>
        <dbReference type="EMBL" id="KAJ8113810.1"/>
    </source>
</evidence>
<dbReference type="Proteomes" id="UP001153334">
    <property type="component" value="Unassembled WGS sequence"/>
</dbReference>
<proteinExistence type="predicted"/>